<evidence type="ECO:0000313" key="1">
    <source>
        <dbReference type="EMBL" id="NVI46466.1"/>
    </source>
</evidence>
<organism evidence="1">
    <name type="scientific">Bradyrhizobium septentrionale</name>
    <dbReference type="NCBI Taxonomy" id="1404411"/>
    <lineage>
        <taxon>Bacteria</taxon>
        <taxon>Pseudomonadati</taxon>
        <taxon>Pseudomonadota</taxon>
        <taxon>Alphaproteobacteria</taxon>
        <taxon>Hyphomicrobiales</taxon>
        <taxon>Nitrobacteraceae</taxon>
        <taxon>Bradyrhizobium</taxon>
    </lineage>
</organism>
<sequence length="80" mass="8831">MTTLLERVGDAITAADQIKALNSGERAVTYEMRSVDMARIPVVGEWRYIIGWGPLPGDPGAMLPTEMVRIIWTGAEWVIS</sequence>
<accession>A0A974A1M7</accession>
<dbReference type="AlphaFoldDB" id="A0A974A1M7"/>
<comment type="caution">
    <text evidence="1">The sequence shown here is derived from an EMBL/GenBank/DDBJ whole genome shotgun (WGS) entry which is preliminary data.</text>
</comment>
<reference evidence="1" key="1">
    <citation type="submission" date="2020-06" db="EMBL/GenBank/DDBJ databases">
        <title>Whole Genome Sequence of Bradyrhizobium sp. Strain 1S1.</title>
        <authorList>
            <person name="Bromfield E.S.P."/>
            <person name="Cloutier S."/>
        </authorList>
    </citation>
    <scope>NUCLEOTIDE SEQUENCE [LARGE SCALE GENOMIC DNA]</scope>
    <source>
        <strain evidence="1">1S1</strain>
    </source>
</reference>
<gene>
    <name evidence="1" type="ORF">HAP48_026605</name>
</gene>
<name>A0A974A1M7_9BRAD</name>
<dbReference type="EMBL" id="JAAOLE020000001">
    <property type="protein sequence ID" value="NVI46466.1"/>
    <property type="molecule type" value="Genomic_DNA"/>
</dbReference>
<protein>
    <submittedName>
        <fullName evidence="1">Uncharacterized protein</fullName>
    </submittedName>
</protein>
<dbReference type="RefSeq" id="WP_166205788.1">
    <property type="nucleotide sequence ID" value="NZ_CP088285.1"/>
</dbReference>
<proteinExistence type="predicted"/>